<evidence type="ECO:0000313" key="2">
    <source>
        <dbReference type="EMBL" id="AUF83345.1"/>
    </source>
</evidence>
<keyword evidence="3" id="KW-1185">Reference proteome</keyword>
<feature type="transmembrane region" description="Helical" evidence="1">
    <location>
        <begin position="332"/>
        <end position="357"/>
    </location>
</feature>
<dbReference type="Proteomes" id="UP000233419">
    <property type="component" value="Chromosome"/>
</dbReference>
<gene>
    <name evidence="2" type="ORF">CXP39_00790</name>
</gene>
<feature type="transmembrane region" description="Helical" evidence="1">
    <location>
        <begin position="420"/>
        <end position="440"/>
    </location>
</feature>
<organism evidence="2 3">
    <name type="scientific">Mesoplasma syrphidae</name>
    <dbReference type="NCBI Taxonomy" id="225999"/>
    <lineage>
        <taxon>Bacteria</taxon>
        <taxon>Bacillati</taxon>
        <taxon>Mycoplasmatota</taxon>
        <taxon>Mollicutes</taxon>
        <taxon>Entomoplasmatales</taxon>
        <taxon>Entomoplasmataceae</taxon>
        <taxon>Mesoplasma</taxon>
    </lineage>
</organism>
<feature type="transmembrane region" description="Helical" evidence="1">
    <location>
        <begin position="452"/>
        <end position="475"/>
    </location>
</feature>
<evidence type="ECO:0000256" key="1">
    <source>
        <dbReference type="SAM" id="Phobius"/>
    </source>
</evidence>
<feature type="transmembrane region" description="Helical" evidence="1">
    <location>
        <begin position="377"/>
        <end position="399"/>
    </location>
</feature>
<dbReference type="AlphaFoldDB" id="A0A2K9C8K3"/>
<accession>A0A2K9C8K3</accession>
<feature type="transmembrane region" description="Helical" evidence="1">
    <location>
        <begin position="264"/>
        <end position="286"/>
    </location>
</feature>
<dbReference type="EMBL" id="CP025257">
    <property type="protein sequence ID" value="AUF83345.1"/>
    <property type="molecule type" value="Genomic_DNA"/>
</dbReference>
<keyword evidence="1" id="KW-0472">Membrane</keyword>
<keyword evidence="1" id="KW-1133">Transmembrane helix</keyword>
<protein>
    <submittedName>
        <fullName evidence="2">Uncharacterized protein</fullName>
    </submittedName>
</protein>
<name>A0A2K9C8K3_9MOLU</name>
<sequence>MVLLFVVIVIYFGYAGWIDGAALYNIEGVQWGGAGWADKLKLIFGEDIKWTELTVSQLRNMLSGTEYSLAGFMAPNSLMKSLLDPFKLVLVGGVFAMLIPLTKQIFFGQITGLKEYLKARRSNVLFNYQSAITWATDLNSKLSLGDYEQIKAHYAGYSGLKFKPQFMTNMVDEIGDSLIKEMDLSIYVKPSEVVINSLKEMYEKERALAIVGRADEMFFDFKRGYEFTSVGSKYSIAYYKALPTDTSTKTKLAWKLFSLEMFRFYVFMLAAIIPTIIISGIALPLIGGLGTGAAAEIASPLVIFLTFFGSAIILHALFTLTKTAYKNLKKEIMIPAITYYFLLILIAISLAAGMVGIRQVGQMGHGEIWEPGTTGTLMWPFFSALGYFILSSCLAMYILSTLMDAHRSPEGMTKKLLVDGIVLPAIAWVIATGSNFTGLFWQGNSQSTVQGILASINSITLVGFWIYLSFSNVLLNNIVLPSARKKLALQAELAEQGQEAKAKKDAQT</sequence>
<keyword evidence="1" id="KW-0812">Transmembrane</keyword>
<reference evidence="2 3" key="1">
    <citation type="submission" date="2017-12" db="EMBL/GenBank/DDBJ databases">
        <title>Mesoplasma syrphidae YJS, Complete Genome.</title>
        <authorList>
            <person name="Knight T.F."/>
            <person name="Citino T."/>
            <person name="Rubinstein R."/>
            <person name="Neuschaefer Z."/>
        </authorList>
    </citation>
    <scope>NUCLEOTIDE SEQUENCE [LARGE SCALE GENOMIC DNA]</scope>
    <source>
        <strain evidence="2 3">YJS</strain>
    </source>
</reference>
<evidence type="ECO:0000313" key="3">
    <source>
        <dbReference type="Proteomes" id="UP000233419"/>
    </source>
</evidence>
<proteinExistence type="predicted"/>
<dbReference type="KEGG" id="msyr:CXP39_00790"/>
<feature type="transmembrane region" description="Helical" evidence="1">
    <location>
        <begin position="298"/>
        <end position="320"/>
    </location>
</feature>
<feature type="transmembrane region" description="Helical" evidence="1">
    <location>
        <begin position="88"/>
        <end position="113"/>
    </location>
</feature>